<dbReference type="EMBL" id="CP136865">
    <property type="protein sequence ID" value="WOJ98403.1"/>
    <property type="molecule type" value="Genomic_DNA"/>
</dbReference>
<feature type="transmembrane region" description="Helical" evidence="10">
    <location>
        <begin position="161"/>
        <end position="178"/>
    </location>
</feature>
<evidence type="ECO:0000256" key="5">
    <source>
        <dbReference type="ARBA" id="ARBA00022448"/>
    </source>
</evidence>
<feature type="transmembrane region" description="Helical" evidence="10">
    <location>
        <begin position="86"/>
        <end position="105"/>
    </location>
</feature>
<evidence type="ECO:0000256" key="3">
    <source>
        <dbReference type="ARBA" id="ARBA00006669"/>
    </source>
</evidence>
<keyword evidence="5" id="KW-0813">Transport</keyword>
<evidence type="ECO:0000256" key="7">
    <source>
        <dbReference type="ARBA" id="ARBA00022692"/>
    </source>
</evidence>
<keyword evidence="6" id="KW-1003">Cell membrane</keyword>
<comment type="function">
    <text evidence="1">Required for nicotinamide riboside transport across the inner membrane.</text>
</comment>
<dbReference type="PANTHER" id="PTHR36122">
    <property type="entry name" value="NICOTINAMIDE RIBOSIDE TRANSPORTER PNUC"/>
    <property type="match status" value="1"/>
</dbReference>
<keyword evidence="8 10" id="KW-1133">Transmembrane helix</keyword>
<evidence type="ECO:0000256" key="1">
    <source>
        <dbReference type="ARBA" id="ARBA00002672"/>
    </source>
</evidence>
<dbReference type="InterPro" id="IPR006419">
    <property type="entry name" value="NMN_transpt_PnuC"/>
</dbReference>
<feature type="transmembrane region" description="Helical" evidence="10">
    <location>
        <begin position="49"/>
        <end position="66"/>
    </location>
</feature>
<keyword evidence="9 10" id="KW-0472">Membrane</keyword>
<evidence type="ECO:0000256" key="2">
    <source>
        <dbReference type="ARBA" id="ARBA00004651"/>
    </source>
</evidence>
<reference evidence="11 12" key="1">
    <citation type="submission" date="2023-10" db="EMBL/GenBank/DDBJ databases">
        <title>Two novel species belonging to the OM43/NOR5 clade.</title>
        <authorList>
            <person name="Park M."/>
        </authorList>
    </citation>
    <scope>NUCLEOTIDE SEQUENCE [LARGE SCALE GENOMIC DNA]</scope>
    <source>
        <strain evidence="11 12">IMCC45268</strain>
    </source>
</reference>
<proteinExistence type="inferred from homology"/>
<keyword evidence="12" id="KW-1185">Reference proteome</keyword>
<sequence length="189" mass="20863">MSTALEGIAVVLGLAYLILAIWEKRSCWIAGGLASAIFMVIFWDAGLPMQGLLQVFYLFMAALGWWRWGKDSSDTARTVSRVGWRYHATIVASLVLLSGITLLARNTLTDLQAIVDTGSSWAGVLATWMVAQKKLESWIYWVVIDLLTAGLYLNAGLLASSGLYLVYTVLAVIGWKQWRQSLRLQATSS</sequence>
<evidence type="ECO:0000256" key="8">
    <source>
        <dbReference type="ARBA" id="ARBA00022989"/>
    </source>
</evidence>
<evidence type="ECO:0000256" key="6">
    <source>
        <dbReference type="ARBA" id="ARBA00022475"/>
    </source>
</evidence>
<dbReference type="Pfam" id="PF04973">
    <property type="entry name" value="NMN_transporter"/>
    <property type="match status" value="1"/>
</dbReference>
<dbReference type="PANTHER" id="PTHR36122:SF2">
    <property type="entry name" value="NICOTINAMIDE RIBOSIDE TRANSPORTER PNUC"/>
    <property type="match status" value="1"/>
</dbReference>
<evidence type="ECO:0000256" key="4">
    <source>
        <dbReference type="ARBA" id="ARBA00017522"/>
    </source>
</evidence>
<organism evidence="11 12">
    <name type="scientific">Congregibacter brevis</name>
    <dbReference type="NCBI Taxonomy" id="3081201"/>
    <lineage>
        <taxon>Bacteria</taxon>
        <taxon>Pseudomonadati</taxon>
        <taxon>Pseudomonadota</taxon>
        <taxon>Gammaproteobacteria</taxon>
        <taxon>Cellvibrionales</taxon>
        <taxon>Halieaceae</taxon>
        <taxon>Congregibacter</taxon>
    </lineage>
</organism>
<comment type="similarity">
    <text evidence="3">Belongs to the nicotinamide ribonucleoside (NR) uptake permease (TC 4.B.1) family.</text>
</comment>
<evidence type="ECO:0000256" key="9">
    <source>
        <dbReference type="ARBA" id="ARBA00023136"/>
    </source>
</evidence>
<dbReference type="Proteomes" id="UP001626549">
    <property type="component" value="Chromosome"/>
</dbReference>
<gene>
    <name evidence="11" type="primary">pnuC</name>
    <name evidence="11" type="ORF">R0137_07490</name>
</gene>
<keyword evidence="7 10" id="KW-0812">Transmembrane</keyword>
<dbReference type="NCBIfam" id="TIGR01528">
    <property type="entry name" value="NMN_trans_PnuC"/>
    <property type="match status" value="1"/>
</dbReference>
<evidence type="ECO:0000313" key="11">
    <source>
        <dbReference type="EMBL" id="WOJ98403.1"/>
    </source>
</evidence>
<accession>A0ABZ0IHB6</accession>
<evidence type="ECO:0000313" key="12">
    <source>
        <dbReference type="Proteomes" id="UP001626549"/>
    </source>
</evidence>
<protein>
    <recommendedName>
        <fullName evidence="4">Nicotinamide riboside transporter PnuC</fullName>
    </recommendedName>
</protein>
<evidence type="ECO:0000256" key="10">
    <source>
        <dbReference type="SAM" id="Phobius"/>
    </source>
</evidence>
<name>A0ABZ0IHB6_9GAMM</name>
<comment type="subcellular location">
    <subcellularLocation>
        <location evidence="2">Cell membrane</location>
        <topology evidence="2">Multi-pass membrane protein</topology>
    </subcellularLocation>
</comment>
<feature type="transmembrane region" description="Helical" evidence="10">
    <location>
        <begin position="6"/>
        <end position="22"/>
    </location>
</feature>
<feature type="transmembrane region" description="Helical" evidence="10">
    <location>
        <begin position="27"/>
        <end position="43"/>
    </location>
</feature>
<dbReference type="RefSeq" id="WP_407329769.1">
    <property type="nucleotide sequence ID" value="NZ_CP136865.1"/>
</dbReference>